<dbReference type="EMBL" id="QXGD01001613">
    <property type="protein sequence ID" value="KAE9202428.1"/>
    <property type="molecule type" value="Genomic_DNA"/>
</dbReference>
<evidence type="ECO:0000313" key="18">
    <source>
        <dbReference type="Proteomes" id="UP000486351"/>
    </source>
</evidence>
<comment type="caution">
    <text evidence="3">The sequence shown here is derived from an EMBL/GenBank/DDBJ whole genome shotgun (WGS) entry which is preliminary data.</text>
</comment>
<dbReference type="Proteomes" id="UP000486351">
    <property type="component" value="Unassembled WGS sequence"/>
</dbReference>
<evidence type="ECO:0000313" key="15">
    <source>
        <dbReference type="Proteomes" id="UP000440732"/>
    </source>
</evidence>
<feature type="signal peptide" evidence="1">
    <location>
        <begin position="1"/>
        <end position="20"/>
    </location>
</feature>
<dbReference type="Proteomes" id="UP000440732">
    <property type="component" value="Unassembled WGS sequence"/>
</dbReference>
<dbReference type="Proteomes" id="UP000441208">
    <property type="component" value="Unassembled WGS sequence"/>
</dbReference>
<evidence type="ECO:0000313" key="17">
    <source>
        <dbReference type="Proteomes" id="UP000460718"/>
    </source>
</evidence>
<sequence length="160" mass="17812">MNMLPMRLLLFVVIVWTKECAGVAKDVKKFTGSVSLYAGTNYQHLLLNININTPNRCFNINCTYIDDRVASANWNGLPTTDLDGKAYITFYADYNCKGNHTSAQLPHDGGVREFVYPDGISAFMVRSKSRKRLHGSADVCSWTGASVIGGYVVEEFNDSR</sequence>
<dbReference type="EMBL" id="QXGF01001846">
    <property type="protein sequence ID" value="KAE8927437.1"/>
    <property type="molecule type" value="Genomic_DNA"/>
</dbReference>
<gene>
    <name evidence="9" type="ORF">PF001_g19075</name>
    <name evidence="8" type="ORF">PF002_g21246</name>
    <name evidence="7" type="ORF">PF005_g20022</name>
    <name evidence="6" type="ORF">PF006_g18911</name>
    <name evidence="5" type="ORF">PF007_g20071</name>
    <name evidence="10" type="ORF">PF008_g18710</name>
    <name evidence="2" type="ORF">PF009_g22393</name>
    <name evidence="4" type="ORF">PF010_g20189</name>
    <name evidence="3" type="ORF">PF011_g18915</name>
</gene>
<evidence type="ECO:0000313" key="13">
    <source>
        <dbReference type="Proteomes" id="UP000437068"/>
    </source>
</evidence>
<name>A0A6A3J1J1_9STRA</name>
<evidence type="ECO:0000313" key="8">
    <source>
        <dbReference type="EMBL" id="KAE9202428.1"/>
    </source>
</evidence>
<dbReference type="Proteomes" id="UP000460718">
    <property type="component" value="Unassembled WGS sequence"/>
</dbReference>
<reference evidence="17 18" key="1">
    <citation type="submission" date="2018-09" db="EMBL/GenBank/DDBJ databases">
        <title>Genomic investigation of the strawberry pathogen Phytophthora fragariae indicates pathogenicity is determined by transcriptional variation in three key races.</title>
        <authorList>
            <person name="Adams T.M."/>
            <person name="Armitage A.D."/>
            <person name="Sobczyk M.K."/>
            <person name="Bates H.J."/>
            <person name="Dunwell J.M."/>
            <person name="Nellist C.F."/>
            <person name="Harrison R.J."/>
        </authorList>
    </citation>
    <scope>NUCLEOTIDE SEQUENCE [LARGE SCALE GENOMIC DNA]</scope>
    <source>
        <strain evidence="9 13">A4</strain>
        <strain evidence="8 14">BC-1</strain>
        <strain evidence="7 12">NOV-27</strain>
        <strain evidence="6 15">NOV-5</strain>
        <strain evidence="5 16">NOV-71</strain>
        <strain evidence="10 18">NOV-77</strain>
        <strain evidence="2 11">NOV-9</strain>
        <strain evidence="4 19">ONT-3</strain>
        <strain evidence="3 17">SCRP245</strain>
    </source>
</reference>
<dbReference type="OrthoDB" id="88593at2759"/>
<dbReference type="EMBL" id="QXFY01001446">
    <property type="protein sequence ID" value="KAE9317553.1"/>
    <property type="molecule type" value="Genomic_DNA"/>
</dbReference>
<evidence type="ECO:0000313" key="10">
    <source>
        <dbReference type="EMBL" id="KAE9317553.1"/>
    </source>
</evidence>
<protein>
    <submittedName>
        <fullName evidence="3">Uncharacterized protein</fullName>
    </submittedName>
</protein>
<evidence type="ECO:0000313" key="9">
    <source>
        <dbReference type="EMBL" id="KAE9291631.1"/>
    </source>
</evidence>
<evidence type="ECO:0000313" key="6">
    <source>
        <dbReference type="EMBL" id="KAE9117008.1"/>
    </source>
</evidence>
<evidence type="ECO:0000313" key="4">
    <source>
        <dbReference type="EMBL" id="KAE9086165.1"/>
    </source>
</evidence>
<evidence type="ECO:0000313" key="14">
    <source>
        <dbReference type="Proteomes" id="UP000440367"/>
    </source>
</evidence>
<evidence type="ECO:0000313" key="7">
    <source>
        <dbReference type="EMBL" id="KAE9188524.1"/>
    </source>
</evidence>
<dbReference type="EMBL" id="QXGA01001512">
    <property type="protein sequence ID" value="KAE9117008.1"/>
    <property type="molecule type" value="Genomic_DNA"/>
</dbReference>
<evidence type="ECO:0000313" key="5">
    <source>
        <dbReference type="EMBL" id="KAE9088190.1"/>
    </source>
</evidence>
<dbReference type="EMBL" id="QXFW01001553">
    <property type="protein sequence ID" value="KAE8989086.1"/>
    <property type="molecule type" value="Genomic_DNA"/>
</dbReference>
<organism evidence="3 17">
    <name type="scientific">Phytophthora fragariae</name>
    <dbReference type="NCBI Taxonomy" id="53985"/>
    <lineage>
        <taxon>Eukaryota</taxon>
        <taxon>Sar</taxon>
        <taxon>Stramenopiles</taxon>
        <taxon>Oomycota</taxon>
        <taxon>Peronosporomycetes</taxon>
        <taxon>Peronosporales</taxon>
        <taxon>Peronosporaceae</taxon>
        <taxon>Phytophthora</taxon>
    </lineage>
</organism>
<dbReference type="EMBL" id="QXGB01001581">
    <property type="protein sequence ID" value="KAE9188524.1"/>
    <property type="molecule type" value="Genomic_DNA"/>
</dbReference>
<keyword evidence="12" id="KW-1185">Reference proteome</keyword>
<evidence type="ECO:0000313" key="11">
    <source>
        <dbReference type="Proteomes" id="UP000429523"/>
    </source>
</evidence>
<evidence type="ECO:0000313" key="3">
    <source>
        <dbReference type="EMBL" id="KAE8989086.1"/>
    </source>
</evidence>
<evidence type="ECO:0000313" key="16">
    <source>
        <dbReference type="Proteomes" id="UP000441208"/>
    </source>
</evidence>
<dbReference type="EMBL" id="QXFZ01001576">
    <property type="protein sequence ID" value="KAE9088190.1"/>
    <property type="molecule type" value="Genomic_DNA"/>
</dbReference>
<dbReference type="Proteomes" id="UP000437068">
    <property type="component" value="Unassembled WGS sequence"/>
</dbReference>
<evidence type="ECO:0000313" key="19">
    <source>
        <dbReference type="Proteomes" id="UP000488956"/>
    </source>
</evidence>
<evidence type="ECO:0000313" key="2">
    <source>
        <dbReference type="EMBL" id="KAE8927437.1"/>
    </source>
</evidence>
<accession>A0A6A3J1J1</accession>
<dbReference type="AlphaFoldDB" id="A0A6A3J1J1"/>
<dbReference type="Proteomes" id="UP000440367">
    <property type="component" value="Unassembled WGS sequence"/>
</dbReference>
<evidence type="ECO:0000256" key="1">
    <source>
        <dbReference type="SAM" id="SignalP"/>
    </source>
</evidence>
<dbReference type="Proteomes" id="UP000429523">
    <property type="component" value="Unassembled WGS sequence"/>
</dbReference>
<dbReference type="EMBL" id="QXFX01001697">
    <property type="protein sequence ID" value="KAE9086165.1"/>
    <property type="molecule type" value="Genomic_DNA"/>
</dbReference>
<proteinExistence type="predicted"/>
<evidence type="ECO:0000313" key="12">
    <source>
        <dbReference type="Proteomes" id="UP000433483"/>
    </source>
</evidence>
<dbReference type="EMBL" id="QXGE01001515">
    <property type="protein sequence ID" value="KAE9291631.1"/>
    <property type="molecule type" value="Genomic_DNA"/>
</dbReference>
<feature type="chain" id="PRO_5036164485" evidence="1">
    <location>
        <begin position="21"/>
        <end position="160"/>
    </location>
</feature>
<dbReference type="Proteomes" id="UP000433483">
    <property type="component" value="Unassembled WGS sequence"/>
</dbReference>
<keyword evidence="1" id="KW-0732">Signal</keyword>
<dbReference type="Proteomes" id="UP000488956">
    <property type="component" value="Unassembled WGS sequence"/>
</dbReference>